<protein>
    <recommendedName>
        <fullName evidence="7">CopC domain-containing protein</fullName>
    </recommendedName>
</protein>
<feature type="transmembrane region" description="Helical" evidence="6">
    <location>
        <begin position="282"/>
        <end position="303"/>
    </location>
</feature>
<dbReference type="InterPro" id="IPR014755">
    <property type="entry name" value="Cu-Rt/internalin_Ig-like"/>
</dbReference>
<evidence type="ECO:0000313" key="9">
    <source>
        <dbReference type="Proteomes" id="UP000241085"/>
    </source>
</evidence>
<keyword evidence="9" id="KW-1185">Reference proteome</keyword>
<gene>
    <name evidence="8" type="ORF">C1I63_08580</name>
</gene>
<sequence>MRDRLDRLGPADRRGRGRAGAACACRDRDRRGGGRGPPRRRLRFARGGGDRRRDHRLLDELRRWRRRRRPRPRRRRPRRRRRRSRGRARLAPSRTEGLRVTLRRSSSVAAAAILLGLAGSVVVAAPASAHNYLVSSTPAADATLTEQPGTLAVTTNDDLLVLGDDGRAAGLRVTGPDGLYYGDGCVTVLGPEASMPLELGAAGAYEVTWQVVSTDGHPVSGQYSFDWQPAAGVALSEGSESVPDCNGTVDVSGESASAESGSADGSDDAALSGADAVPIGDVLWIGGALVAVALAVGVTMLVLRRRPRE</sequence>
<comment type="subcellular location">
    <subcellularLocation>
        <location evidence="1">Cell envelope</location>
    </subcellularLocation>
</comment>
<reference evidence="8 9" key="1">
    <citation type="submission" date="2018-03" db="EMBL/GenBank/DDBJ databases">
        <title>Bacteriophage NCPPB3778 and a type I-E CRISPR drive the evolution of the US Biological Select Agent, Rathayibacter toxicus.</title>
        <authorList>
            <person name="Davis E.W.II."/>
            <person name="Tabima J.F."/>
            <person name="Weisberg A.J."/>
            <person name="Dantas Lopes L."/>
            <person name="Wiseman M.S."/>
            <person name="Wiseman M.S."/>
            <person name="Pupko T."/>
            <person name="Belcher M.S."/>
            <person name="Sechler A.J."/>
            <person name="Tancos M.A."/>
            <person name="Schroeder B.K."/>
            <person name="Murray T.D."/>
            <person name="Luster D.G."/>
            <person name="Schneider W.L."/>
            <person name="Rogers E."/>
            <person name="Andreote F.D."/>
            <person name="Grunwald N.J."/>
            <person name="Putnam M.L."/>
            <person name="Chang J.H."/>
        </authorList>
    </citation>
    <scope>NUCLEOTIDE SEQUENCE [LARGE SCALE GENOMIC DNA]</scope>
    <source>
        <strain evidence="8 9">DSM 15933</strain>
    </source>
</reference>
<dbReference type="PANTHER" id="PTHR34820">
    <property type="entry name" value="INNER MEMBRANE PROTEIN YEBZ"/>
    <property type="match status" value="1"/>
</dbReference>
<proteinExistence type="predicted"/>
<dbReference type="GO" id="GO:0006825">
    <property type="term" value="P:copper ion transport"/>
    <property type="evidence" value="ECO:0007669"/>
    <property type="project" value="InterPro"/>
</dbReference>
<dbReference type="GO" id="GO:0046688">
    <property type="term" value="P:response to copper ion"/>
    <property type="evidence" value="ECO:0007669"/>
    <property type="project" value="InterPro"/>
</dbReference>
<dbReference type="GO" id="GO:0030313">
    <property type="term" value="C:cell envelope"/>
    <property type="evidence" value="ECO:0007669"/>
    <property type="project" value="UniProtKB-SubCell"/>
</dbReference>
<feature type="region of interest" description="Disordered" evidence="5">
    <location>
        <begin position="1"/>
        <end position="49"/>
    </location>
</feature>
<organism evidence="8 9">
    <name type="scientific">Rathayibacter caricis DSM 15933</name>
    <dbReference type="NCBI Taxonomy" id="1328867"/>
    <lineage>
        <taxon>Bacteria</taxon>
        <taxon>Bacillati</taxon>
        <taxon>Actinomycetota</taxon>
        <taxon>Actinomycetes</taxon>
        <taxon>Micrococcales</taxon>
        <taxon>Microbacteriaceae</taxon>
        <taxon>Rathayibacter</taxon>
    </lineage>
</organism>
<dbReference type="Proteomes" id="UP000241085">
    <property type="component" value="Unassembled WGS sequence"/>
</dbReference>
<dbReference type="GO" id="GO:0042597">
    <property type="term" value="C:periplasmic space"/>
    <property type="evidence" value="ECO:0007669"/>
    <property type="project" value="InterPro"/>
</dbReference>
<dbReference type="PANTHER" id="PTHR34820:SF4">
    <property type="entry name" value="INNER MEMBRANE PROTEIN YEBZ"/>
    <property type="match status" value="1"/>
</dbReference>
<dbReference type="EMBL" id="PZPL01000001">
    <property type="protein sequence ID" value="PTL74685.1"/>
    <property type="molecule type" value="Genomic_DNA"/>
</dbReference>
<feature type="domain" description="CopC" evidence="7">
    <location>
        <begin position="130"/>
        <end position="226"/>
    </location>
</feature>
<feature type="compositionally biased region" description="Basic and acidic residues" evidence="5">
    <location>
        <begin position="1"/>
        <end position="14"/>
    </location>
</feature>
<feature type="compositionally biased region" description="Low complexity" evidence="5">
    <location>
        <begin position="252"/>
        <end position="269"/>
    </location>
</feature>
<evidence type="ECO:0000256" key="4">
    <source>
        <dbReference type="ARBA" id="ARBA00023008"/>
    </source>
</evidence>
<feature type="compositionally biased region" description="Basic residues" evidence="5">
    <location>
        <begin position="69"/>
        <end position="88"/>
    </location>
</feature>
<dbReference type="Pfam" id="PF04234">
    <property type="entry name" value="CopC"/>
    <property type="match status" value="1"/>
</dbReference>
<dbReference type="SUPFAM" id="SSF81296">
    <property type="entry name" value="E set domains"/>
    <property type="match status" value="1"/>
</dbReference>
<dbReference type="Gene3D" id="2.60.40.1220">
    <property type="match status" value="1"/>
</dbReference>
<keyword evidence="6" id="KW-0472">Membrane</keyword>
<keyword evidence="6" id="KW-0812">Transmembrane</keyword>
<evidence type="ECO:0000259" key="7">
    <source>
        <dbReference type="Pfam" id="PF04234"/>
    </source>
</evidence>
<keyword evidence="6" id="KW-1133">Transmembrane helix</keyword>
<dbReference type="GO" id="GO:0005886">
    <property type="term" value="C:plasma membrane"/>
    <property type="evidence" value="ECO:0007669"/>
    <property type="project" value="TreeGrafter"/>
</dbReference>
<keyword evidence="3" id="KW-0732">Signal</keyword>
<name>A0A2T4UYT1_9MICO</name>
<evidence type="ECO:0000256" key="5">
    <source>
        <dbReference type="SAM" id="MobiDB-lite"/>
    </source>
</evidence>
<keyword evidence="2" id="KW-0479">Metal-binding</keyword>
<evidence type="ECO:0000256" key="1">
    <source>
        <dbReference type="ARBA" id="ARBA00004196"/>
    </source>
</evidence>
<accession>A0A2T4UYT1</accession>
<evidence type="ECO:0000256" key="2">
    <source>
        <dbReference type="ARBA" id="ARBA00022723"/>
    </source>
</evidence>
<dbReference type="GO" id="GO:0005507">
    <property type="term" value="F:copper ion binding"/>
    <property type="evidence" value="ECO:0007669"/>
    <property type="project" value="InterPro"/>
</dbReference>
<feature type="region of interest" description="Disordered" evidence="5">
    <location>
        <begin position="69"/>
        <end position="97"/>
    </location>
</feature>
<evidence type="ECO:0000256" key="6">
    <source>
        <dbReference type="SAM" id="Phobius"/>
    </source>
</evidence>
<dbReference type="AlphaFoldDB" id="A0A2T4UYT1"/>
<evidence type="ECO:0000256" key="3">
    <source>
        <dbReference type="ARBA" id="ARBA00022729"/>
    </source>
</evidence>
<feature type="region of interest" description="Disordered" evidence="5">
    <location>
        <begin position="238"/>
        <end position="269"/>
    </location>
</feature>
<dbReference type="InterPro" id="IPR032694">
    <property type="entry name" value="CopC/D"/>
</dbReference>
<evidence type="ECO:0000313" key="8">
    <source>
        <dbReference type="EMBL" id="PTL74685.1"/>
    </source>
</evidence>
<keyword evidence="4" id="KW-0186">Copper</keyword>
<dbReference type="InterPro" id="IPR007348">
    <property type="entry name" value="CopC_dom"/>
</dbReference>
<comment type="caution">
    <text evidence="8">The sequence shown here is derived from an EMBL/GenBank/DDBJ whole genome shotgun (WGS) entry which is preliminary data.</text>
</comment>
<dbReference type="InterPro" id="IPR014756">
    <property type="entry name" value="Ig_E-set"/>
</dbReference>